<evidence type="ECO:0000313" key="1">
    <source>
        <dbReference type="EMBL" id="CAK5262216.1"/>
    </source>
</evidence>
<gene>
    <name evidence="1" type="ORF">MYCIT1_LOCUS746</name>
</gene>
<name>A0AAD2GRM3_9AGAR</name>
<reference evidence="1" key="1">
    <citation type="submission" date="2023-11" db="EMBL/GenBank/DDBJ databases">
        <authorList>
            <person name="De Vega J J."/>
            <person name="De Vega J J."/>
        </authorList>
    </citation>
    <scope>NUCLEOTIDE SEQUENCE</scope>
</reference>
<comment type="caution">
    <text evidence="1">The sequence shown here is derived from an EMBL/GenBank/DDBJ whole genome shotgun (WGS) entry which is preliminary data.</text>
</comment>
<dbReference type="EMBL" id="CAVNYO010000012">
    <property type="protein sequence ID" value="CAK5262216.1"/>
    <property type="molecule type" value="Genomic_DNA"/>
</dbReference>
<feature type="non-terminal residue" evidence="1">
    <location>
        <position position="1"/>
    </location>
</feature>
<dbReference type="AlphaFoldDB" id="A0AAD2GRM3"/>
<sequence>VLCHVTCHKVIDRSGSGDTVETLCYSTSMAASPSLVSLTRDKDSTRPESLENQVKGEPLRVRLESWASKLPGI</sequence>
<keyword evidence="2" id="KW-1185">Reference proteome</keyword>
<dbReference type="Proteomes" id="UP001295794">
    <property type="component" value="Unassembled WGS sequence"/>
</dbReference>
<protein>
    <submittedName>
        <fullName evidence="1">Uncharacterized protein</fullName>
    </submittedName>
</protein>
<organism evidence="1 2">
    <name type="scientific">Mycena citricolor</name>
    <dbReference type="NCBI Taxonomy" id="2018698"/>
    <lineage>
        <taxon>Eukaryota</taxon>
        <taxon>Fungi</taxon>
        <taxon>Dikarya</taxon>
        <taxon>Basidiomycota</taxon>
        <taxon>Agaricomycotina</taxon>
        <taxon>Agaricomycetes</taxon>
        <taxon>Agaricomycetidae</taxon>
        <taxon>Agaricales</taxon>
        <taxon>Marasmiineae</taxon>
        <taxon>Mycenaceae</taxon>
        <taxon>Mycena</taxon>
    </lineage>
</organism>
<evidence type="ECO:0000313" key="2">
    <source>
        <dbReference type="Proteomes" id="UP001295794"/>
    </source>
</evidence>
<accession>A0AAD2GRM3</accession>
<proteinExistence type="predicted"/>